<organism evidence="1 2">
    <name type="scientific">Phanerochaete sordida</name>
    <dbReference type="NCBI Taxonomy" id="48140"/>
    <lineage>
        <taxon>Eukaryota</taxon>
        <taxon>Fungi</taxon>
        <taxon>Dikarya</taxon>
        <taxon>Basidiomycota</taxon>
        <taxon>Agaricomycotina</taxon>
        <taxon>Agaricomycetes</taxon>
        <taxon>Polyporales</taxon>
        <taxon>Phanerochaetaceae</taxon>
        <taxon>Phanerochaete</taxon>
    </lineage>
</organism>
<proteinExistence type="predicted"/>
<reference evidence="1 2" key="1">
    <citation type="submission" date="2021-08" db="EMBL/GenBank/DDBJ databases">
        <title>Draft Genome Sequence of Phanerochaete sordida strain YK-624.</title>
        <authorList>
            <person name="Mori T."/>
            <person name="Dohra H."/>
            <person name="Suzuki T."/>
            <person name="Kawagishi H."/>
            <person name="Hirai H."/>
        </authorList>
    </citation>
    <scope>NUCLEOTIDE SEQUENCE [LARGE SCALE GENOMIC DNA]</scope>
    <source>
        <strain evidence="1 2">YK-624</strain>
    </source>
</reference>
<protein>
    <submittedName>
        <fullName evidence="1">Uncharacterized protein</fullName>
    </submittedName>
</protein>
<accession>A0A9P3GRP2</accession>
<name>A0A9P3GRP2_9APHY</name>
<evidence type="ECO:0000313" key="1">
    <source>
        <dbReference type="EMBL" id="GJE99936.1"/>
    </source>
</evidence>
<gene>
    <name evidence="1" type="ORF">PsYK624_162120</name>
</gene>
<comment type="caution">
    <text evidence="1">The sequence shown here is derived from an EMBL/GenBank/DDBJ whole genome shotgun (WGS) entry which is preliminary data.</text>
</comment>
<evidence type="ECO:0000313" key="2">
    <source>
        <dbReference type="Proteomes" id="UP000703269"/>
    </source>
</evidence>
<sequence length="60" mass="6678">MHDTKDLIHLRVAQYVAFNNTARFLPPAPESLRLSDSALYASSASACTPKYYARPRPALL</sequence>
<dbReference type="EMBL" id="BPQB01000126">
    <property type="protein sequence ID" value="GJE99936.1"/>
    <property type="molecule type" value="Genomic_DNA"/>
</dbReference>
<keyword evidence="2" id="KW-1185">Reference proteome</keyword>
<dbReference type="Proteomes" id="UP000703269">
    <property type="component" value="Unassembled WGS sequence"/>
</dbReference>
<dbReference type="AlphaFoldDB" id="A0A9P3GRP2"/>